<evidence type="ECO:0000313" key="1">
    <source>
        <dbReference type="EMBL" id="ABD39824.1"/>
    </source>
</evidence>
<evidence type="ECO:0008006" key="3">
    <source>
        <dbReference type="Google" id="ProtNLM"/>
    </source>
</evidence>
<dbReference type="InParanoid" id="Q2FQ30"/>
<dbReference type="AlphaFoldDB" id="Q2FQ30"/>
<sequence>MMRFFNTAGPVNCEKHYCLPPLSRFNLPEILTLISQEKYFVLHAPRQSGKTSCLLACAEYFNKDGR</sequence>
<dbReference type="EnsemblBacteria" id="ABD39824">
    <property type="protein sequence ID" value="ABD39824"/>
    <property type="gene ID" value="Mhun_0046"/>
</dbReference>
<keyword evidence="2" id="KW-1185">Reference proteome</keyword>
<organism evidence="1 2">
    <name type="scientific">Methanospirillum hungatei JF-1 (strain ATCC 27890 / DSM 864 / NBRC 100397 / JF-1)</name>
    <dbReference type="NCBI Taxonomy" id="323259"/>
    <lineage>
        <taxon>Archaea</taxon>
        <taxon>Methanobacteriati</taxon>
        <taxon>Methanobacteriota</taxon>
        <taxon>Stenosarchaea group</taxon>
        <taxon>Methanomicrobia</taxon>
        <taxon>Methanomicrobiales</taxon>
        <taxon>Methanospirillaceae</taxon>
        <taxon>Methanospirillum</taxon>
    </lineage>
</organism>
<evidence type="ECO:0000313" key="2">
    <source>
        <dbReference type="Proteomes" id="UP000001941"/>
    </source>
</evidence>
<name>Q2FQ30_METHJ</name>
<protein>
    <recommendedName>
        <fullName evidence="3">AAA-ATPase-like domain-containing protein</fullName>
    </recommendedName>
</protein>
<dbReference type="HOGENOM" id="CLU_2844923_0_0_2"/>
<gene>
    <name evidence="1" type="ordered locus">Mhun_0046</name>
</gene>
<accession>Q2FQ30</accession>
<dbReference type="Proteomes" id="UP000001941">
    <property type="component" value="Chromosome"/>
</dbReference>
<dbReference type="KEGG" id="mhu:Mhun_0046"/>
<dbReference type="EMBL" id="CP000254">
    <property type="protein sequence ID" value="ABD39824.1"/>
    <property type="molecule type" value="Genomic_DNA"/>
</dbReference>
<reference evidence="2" key="1">
    <citation type="journal article" date="2016" name="Stand. Genomic Sci.">
        <title>Complete genome sequence of Methanospirillum hungatei type strain JF1.</title>
        <authorList>
            <person name="Gunsalus R.P."/>
            <person name="Cook L.E."/>
            <person name="Crable B."/>
            <person name="Rohlin L."/>
            <person name="McDonald E."/>
            <person name="Mouttaki H."/>
            <person name="Sieber J.R."/>
            <person name="Poweleit N."/>
            <person name="Zhou H."/>
            <person name="Lapidus A.L."/>
            <person name="Daligault H.E."/>
            <person name="Land M."/>
            <person name="Gilna P."/>
            <person name="Ivanova N."/>
            <person name="Kyrpides N."/>
            <person name="Culley D.E."/>
            <person name="McInerney M.J."/>
        </authorList>
    </citation>
    <scope>NUCLEOTIDE SEQUENCE [LARGE SCALE GENOMIC DNA]</scope>
    <source>
        <strain evidence="2">ATCC 27890 / DSM 864 / NBRC 100397 / JF-1</strain>
    </source>
</reference>
<dbReference type="STRING" id="323259.Mhun_0046"/>
<proteinExistence type="predicted"/>